<keyword evidence="5" id="KW-1003">Cell membrane</keyword>
<dbReference type="InterPro" id="IPR025966">
    <property type="entry name" value="OppC_N"/>
</dbReference>
<dbReference type="InterPro" id="IPR003593">
    <property type="entry name" value="AAA+_ATPase"/>
</dbReference>
<keyword evidence="16" id="KW-1185">Reference proteome</keyword>
<sequence>MTMEPVALADPATAGGEAPDDAPSARQKTGMFHRAIRQPITLICLAILALQVVVALAAPWIAPHDPLHPNVQHRFEGPGAEFLLGTDDLGRDTFSRLLYGTRTALIASAQSVAIGLVLGVSLGLFVGYRGGWWDRIGMRIADVMQSIPALLLALALVAVIGNGLGKAMLAVGIIFAVSFMRVARAVVLAERERLYVDAARVLGLRSSSIMFRQVLPNIAPPLIVQASIALGTALLIEATLSFLGIGVDATAVSWGSMLDASRQHVSEQPLLAILPGAAITLSVLVFNLLGDGLRDASSPRGVGGKKVKRPKTVEGDDAPAAGGAVNGTAKAAGRHAAPEAAPADALLTVKDLTVSTATGAELVSKVSFHIGKGETFGLVGESGCGKSISAAAILGLLPKGVGVTGGSVTLDGTELTSLSGERLRQIRGRRIGMVFQDPISALSPVHTVGRQLTDAIRAHSDLSKAQAEERAIELLSLVGVPAPRKRMLDYPHQFSGGMAQRVVIAGALACDPELLIADEPTTALDVTIQAQVLDLLAGLRDRLNMSLLLITHDLGVVADLCDRVGVMYAGQVVEVRDVRGAFTSPKHPYTEALLAAMPHGEDSGETLATIPGRVPPAWDWPKGCRFHPRCSYAVDDCKSGFIPLDDGVRCRRAVELKLEGAR</sequence>
<dbReference type="NCBIfam" id="TIGR01727">
    <property type="entry name" value="oligo_HPY"/>
    <property type="match status" value="1"/>
</dbReference>
<dbReference type="PANTHER" id="PTHR43297:SF2">
    <property type="entry name" value="DIPEPTIDE TRANSPORT ATP-BINDING PROTEIN DPPD"/>
    <property type="match status" value="1"/>
</dbReference>
<dbReference type="PROSITE" id="PS50893">
    <property type="entry name" value="ABC_TRANSPORTER_2"/>
    <property type="match status" value="1"/>
</dbReference>
<dbReference type="CDD" id="cd03257">
    <property type="entry name" value="ABC_NikE_OppD_transporters"/>
    <property type="match status" value="1"/>
</dbReference>
<dbReference type="InterPro" id="IPR017871">
    <property type="entry name" value="ABC_transporter-like_CS"/>
</dbReference>
<evidence type="ECO:0000256" key="2">
    <source>
        <dbReference type="ARBA" id="ARBA00004202"/>
    </source>
</evidence>
<evidence type="ECO:0000259" key="14">
    <source>
        <dbReference type="PROSITE" id="PS50928"/>
    </source>
</evidence>
<evidence type="ECO:0000256" key="3">
    <source>
        <dbReference type="ARBA" id="ARBA00005417"/>
    </source>
</evidence>
<dbReference type="Pfam" id="PF00528">
    <property type="entry name" value="BPD_transp_1"/>
    <property type="match status" value="1"/>
</dbReference>
<comment type="caution">
    <text evidence="15">The sequence shown here is derived from an EMBL/GenBank/DDBJ whole genome shotgun (WGS) entry which is preliminary data.</text>
</comment>
<keyword evidence="7" id="KW-0547">Nucleotide-binding</keyword>
<evidence type="ECO:0000256" key="7">
    <source>
        <dbReference type="ARBA" id="ARBA00022741"/>
    </source>
</evidence>
<evidence type="ECO:0000256" key="9">
    <source>
        <dbReference type="ARBA" id="ARBA00022989"/>
    </source>
</evidence>
<keyword evidence="10 11" id="KW-0472">Membrane</keyword>
<gene>
    <name evidence="15" type="ORF">Ssi02_62220</name>
</gene>
<dbReference type="InterPro" id="IPR027417">
    <property type="entry name" value="P-loop_NTPase"/>
</dbReference>
<comment type="subcellular location">
    <subcellularLocation>
        <location evidence="11">Cell membrane</location>
        <topology evidence="11">Multi-pass membrane protein</topology>
    </subcellularLocation>
    <subcellularLocation>
        <location evidence="2">Cell membrane</location>
        <topology evidence="2">Peripheral membrane protein</topology>
    </subcellularLocation>
    <subcellularLocation>
        <location evidence="1">Membrane</location>
        <topology evidence="1">Multi-pass membrane protein</topology>
    </subcellularLocation>
</comment>
<dbReference type="GO" id="GO:0005886">
    <property type="term" value="C:plasma membrane"/>
    <property type="evidence" value="ECO:0007669"/>
    <property type="project" value="UniProtKB-SubCell"/>
</dbReference>
<dbReference type="PROSITE" id="PS00211">
    <property type="entry name" value="ABC_TRANSPORTER_1"/>
    <property type="match status" value="1"/>
</dbReference>
<evidence type="ECO:0000256" key="10">
    <source>
        <dbReference type="ARBA" id="ARBA00023136"/>
    </source>
</evidence>
<evidence type="ECO:0000256" key="12">
    <source>
        <dbReference type="SAM" id="MobiDB-lite"/>
    </source>
</evidence>
<dbReference type="Pfam" id="PF12911">
    <property type="entry name" value="OppC_N"/>
    <property type="match status" value="1"/>
</dbReference>
<dbReference type="SUPFAM" id="SSF161098">
    <property type="entry name" value="MetI-like"/>
    <property type="match status" value="1"/>
</dbReference>
<dbReference type="InterPro" id="IPR035906">
    <property type="entry name" value="MetI-like_sf"/>
</dbReference>
<feature type="transmembrane region" description="Helical" evidence="11">
    <location>
        <begin position="40"/>
        <end position="62"/>
    </location>
</feature>
<keyword evidence="9 11" id="KW-1133">Transmembrane helix</keyword>
<dbReference type="PROSITE" id="PS50928">
    <property type="entry name" value="ABC_TM1"/>
    <property type="match status" value="1"/>
</dbReference>
<dbReference type="InterPro" id="IPR000515">
    <property type="entry name" value="MetI-like"/>
</dbReference>
<feature type="region of interest" description="Disordered" evidence="12">
    <location>
        <begin position="297"/>
        <end position="334"/>
    </location>
</feature>
<organism evidence="15 16">
    <name type="scientific">Sinosporangium siamense</name>
    <dbReference type="NCBI Taxonomy" id="1367973"/>
    <lineage>
        <taxon>Bacteria</taxon>
        <taxon>Bacillati</taxon>
        <taxon>Actinomycetota</taxon>
        <taxon>Actinomycetes</taxon>
        <taxon>Streptosporangiales</taxon>
        <taxon>Streptosporangiaceae</taxon>
        <taxon>Sinosporangium</taxon>
    </lineage>
</organism>
<dbReference type="FunFam" id="3.40.50.300:FF:000016">
    <property type="entry name" value="Oligopeptide ABC transporter ATP-binding component"/>
    <property type="match status" value="1"/>
</dbReference>
<feature type="domain" description="ABC transporter" evidence="13">
    <location>
        <begin position="347"/>
        <end position="594"/>
    </location>
</feature>
<comment type="similarity">
    <text evidence="11">Belongs to the binding-protein-dependent transport system permease family.</text>
</comment>
<dbReference type="Proteomes" id="UP000606172">
    <property type="component" value="Unassembled WGS sequence"/>
</dbReference>
<dbReference type="InterPro" id="IPR013563">
    <property type="entry name" value="Oligopep_ABC_C"/>
</dbReference>
<dbReference type="Gene3D" id="1.10.3720.10">
    <property type="entry name" value="MetI-like"/>
    <property type="match status" value="1"/>
</dbReference>
<dbReference type="GO" id="GO:0005524">
    <property type="term" value="F:ATP binding"/>
    <property type="evidence" value="ECO:0007669"/>
    <property type="project" value="UniProtKB-KW"/>
</dbReference>
<dbReference type="InterPro" id="IPR050388">
    <property type="entry name" value="ABC_Ni/Peptide_Import"/>
</dbReference>
<evidence type="ECO:0000256" key="11">
    <source>
        <dbReference type="RuleBase" id="RU363032"/>
    </source>
</evidence>
<feature type="region of interest" description="Disordered" evidence="12">
    <location>
        <begin position="1"/>
        <end position="26"/>
    </location>
</feature>
<feature type="transmembrane region" description="Helical" evidence="11">
    <location>
        <begin position="140"/>
        <end position="161"/>
    </location>
</feature>
<dbReference type="GO" id="GO:0016887">
    <property type="term" value="F:ATP hydrolysis activity"/>
    <property type="evidence" value="ECO:0007669"/>
    <property type="project" value="InterPro"/>
</dbReference>
<keyword evidence="4 11" id="KW-0813">Transport</keyword>
<dbReference type="PANTHER" id="PTHR43297">
    <property type="entry name" value="OLIGOPEPTIDE TRANSPORT ATP-BINDING PROTEIN APPD"/>
    <property type="match status" value="1"/>
</dbReference>
<comment type="similarity">
    <text evidence="3">Belongs to the ABC transporter superfamily.</text>
</comment>
<dbReference type="SUPFAM" id="SSF52540">
    <property type="entry name" value="P-loop containing nucleoside triphosphate hydrolases"/>
    <property type="match status" value="1"/>
</dbReference>
<evidence type="ECO:0000256" key="1">
    <source>
        <dbReference type="ARBA" id="ARBA00004141"/>
    </source>
</evidence>
<dbReference type="GO" id="GO:0055085">
    <property type="term" value="P:transmembrane transport"/>
    <property type="evidence" value="ECO:0007669"/>
    <property type="project" value="InterPro"/>
</dbReference>
<evidence type="ECO:0000256" key="5">
    <source>
        <dbReference type="ARBA" id="ARBA00022475"/>
    </source>
</evidence>
<keyword evidence="8 15" id="KW-0067">ATP-binding</keyword>
<accession>A0A919RLG4</accession>
<evidence type="ECO:0000313" key="15">
    <source>
        <dbReference type="EMBL" id="GII95991.1"/>
    </source>
</evidence>
<evidence type="ECO:0000256" key="6">
    <source>
        <dbReference type="ARBA" id="ARBA00022692"/>
    </source>
</evidence>
<dbReference type="AlphaFoldDB" id="A0A919RLG4"/>
<feature type="transmembrane region" description="Helical" evidence="11">
    <location>
        <begin position="104"/>
        <end position="128"/>
    </location>
</feature>
<name>A0A919RLG4_9ACTN</name>
<dbReference type="Pfam" id="PF08352">
    <property type="entry name" value="oligo_HPY"/>
    <property type="match status" value="1"/>
</dbReference>
<dbReference type="Pfam" id="PF00005">
    <property type="entry name" value="ABC_tran"/>
    <property type="match status" value="1"/>
</dbReference>
<reference evidence="15" key="1">
    <citation type="submission" date="2021-01" db="EMBL/GenBank/DDBJ databases">
        <title>Whole genome shotgun sequence of Sinosporangium siamense NBRC 109515.</title>
        <authorList>
            <person name="Komaki H."/>
            <person name="Tamura T."/>
        </authorList>
    </citation>
    <scope>NUCLEOTIDE SEQUENCE</scope>
    <source>
        <strain evidence="15">NBRC 109515</strain>
    </source>
</reference>
<dbReference type="CDD" id="cd06261">
    <property type="entry name" value="TM_PBP2"/>
    <property type="match status" value="1"/>
</dbReference>
<protein>
    <submittedName>
        <fullName evidence="15">Dipeptide/oligopeptide/nickel ABC transporter ATP-binding protein</fullName>
    </submittedName>
</protein>
<dbReference type="GO" id="GO:0015833">
    <property type="term" value="P:peptide transport"/>
    <property type="evidence" value="ECO:0007669"/>
    <property type="project" value="InterPro"/>
</dbReference>
<evidence type="ECO:0000259" key="13">
    <source>
        <dbReference type="PROSITE" id="PS50893"/>
    </source>
</evidence>
<dbReference type="SMART" id="SM00382">
    <property type="entry name" value="AAA"/>
    <property type="match status" value="1"/>
</dbReference>
<feature type="domain" description="ABC transmembrane type-1" evidence="14">
    <location>
        <begin position="101"/>
        <end position="290"/>
    </location>
</feature>
<dbReference type="Gene3D" id="3.40.50.300">
    <property type="entry name" value="P-loop containing nucleotide triphosphate hydrolases"/>
    <property type="match status" value="1"/>
</dbReference>
<proteinExistence type="inferred from homology"/>
<dbReference type="InterPro" id="IPR003439">
    <property type="entry name" value="ABC_transporter-like_ATP-bd"/>
</dbReference>
<evidence type="ECO:0000256" key="8">
    <source>
        <dbReference type="ARBA" id="ARBA00022840"/>
    </source>
</evidence>
<dbReference type="EMBL" id="BOOW01000041">
    <property type="protein sequence ID" value="GII95991.1"/>
    <property type="molecule type" value="Genomic_DNA"/>
</dbReference>
<evidence type="ECO:0000256" key="4">
    <source>
        <dbReference type="ARBA" id="ARBA00022448"/>
    </source>
</evidence>
<keyword evidence="6 11" id="KW-0812">Transmembrane</keyword>
<evidence type="ECO:0000313" key="16">
    <source>
        <dbReference type="Proteomes" id="UP000606172"/>
    </source>
</evidence>